<evidence type="ECO:0000256" key="2">
    <source>
        <dbReference type="ARBA" id="ARBA00010701"/>
    </source>
</evidence>
<dbReference type="InterPro" id="IPR000734">
    <property type="entry name" value="TAG_lipase"/>
</dbReference>
<feature type="chain" id="PRO_5026730509" evidence="5">
    <location>
        <begin position="20"/>
        <end position="298"/>
    </location>
</feature>
<feature type="domain" description="Lipase" evidence="6">
    <location>
        <begin position="22"/>
        <end position="265"/>
    </location>
</feature>
<proteinExistence type="inferred from homology"/>
<sequence length="298" mass="31570">MRALLKLSVIVCVATAAFGFSLSPTDVVFHFFSRSNPTVSQPLLPNINSIMTSDIDINKPVVITIHNYVENSAVNFNAFVVSAHLNTSDENIIAVDWSAGAQLYTQGLGNAPQCGAVVASFVNILIQDLGFNTALLRIIGVGLGAHVAGIAARKINGPVPHITALDPSFFGWSHHPDILNPDDAEVVEVLHTTSGNYGYDLPLGDIDFYPNGGAHQAGCGSDLSCSHQLSYVFYAESITSEVSNGNEFVGTACEDYESAVASSCEGERNAIFGGRRDKAGVSGVYNFLTNPTAPFARG</sequence>
<evidence type="ECO:0000256" key="4">
    <source>
        <dbReference type="RuleBase" id="RU004262"/>
    </source>
</evidence>
<evidence type="ECO:0000256" key="1">
    <source>
        <dbReference type="ARBA" id="ARBA00004613"/>
    </source>
</evidence>
<dbReference type="InterPro" id="IPR013818">
    <property type="entry name" value="Lipase"/>
</dbReference>
<dbReference type="OrthoDB" id="199913at2759"/>
<feature type="signal peptide" evidence="5">
    <location>
        <begin position="1"/>
        <end position="19"/>
    </location>
</feature>
<accession>A0A6J1WZM7</accession>
<dbReference type="Proteomes" id="UP001652740">
    <property type="component" value="Unplaced"/>
</dbReference>
<dbReference type="InParanoid" id="A0A6J1WZM7"/>
<dbReference type="InterPro" id="IPR029058">
    <property type="entry name" value="AB_hydrolase_fold"/>
</dbReference>
<dbReference type="PANTHER" id="PTHR11610:SF150">
    <property type="entry name" value="FI01825P-RELATED"/>
    <property type="match status" value="1"/>
</dbReference>
<keyword evidence="3" id="KW-0964">Secreted</keyword>
<keyword evidence="7" id="KW-1185">Reference proteome</keyword>
<gene>
    <name evidence="8" type="primary">LOC113518128</name>
</gene>
<keyword evidence="5" id="KW-0732">Signal</keyword>
<comment type="similarity">
    <text evidence="2 4">Belongs to the AB hydrolase superfamily. Lipase family.</text>
</comment>
<name>A0A6J1WZM7_GALME</name>
<dbReference type="KEGG" id="gmw:113518128"/>
<organism evidence="7 8">
    <name type="scientific">Galleria mellonella</name>
    <name type="common">Greater wax moth</name>
    <dbReference type="NCBI Taxonomy" id="7137"/>
    <lineage>
        <taxon>Eukaryota</taxon>
        <taxon>Metazoa</taxon>
        <taxon>Ecdysozoa</taxon>
        <taxon>Arthropoda</taxon>
        <taxon>Hexapoda</taxon>
        <taxon>Insecta</taxon>
        <taxon>Pterygota</taxon>
        <taxon>Neoptera</taxon>
        <taxon>Endopterygota</taxon>
        <taxon>Lepidoptera</taxon>
        <taxon>Glossata</taxon>
        <taxon>Ditrysia</taxon>
        <taxon>Pyraloidea</taxon>
        <taxon>Pyralidae</taxon>
        <taxon>Galleriinae</taxon>
        <taxon>Galleria</taxon>
    </lineage>
</organism>
<evidence type="ECO:0000256" key="5">
    <source>
        <dbReference type="SAM" id="SignalP"/>
    </source>
</evidence>
<protein>
    <submittedName>
        <fullName evidence="8">Pancreatic triacylglycerol lipase-like</fullName>
    </submittedName>
</protein>
<dbReference type="PRINTS" id="PR00821">
    <property type="entry name" value="TAGLIPASE"/>
</dbReference>
<dbReference type="GO" id="GO:0016042">
    <property type="term" value="P:lipid catabolic process"/>
    <property type="evidence" value="ECO:0007669"/>
    <property type="project" value="TreeGrafter"/>
</dbReference>
<comment type="subcellular location">
    <subcellularLocation>
        <location evidence="1">Secreted</location>
    </subcellularLocation>
</comment>
<dbReference type="RefSeq" id="XP_026758701.1">
    <property type="nucleotide sequence ID" value="XM_026902900.3"/>
</dbReference>
<dbReference type="GO" id="GO:0005615">
    <property type="term" value="C:extracellular space"/>
    <property type="evidence" value="ECO:0007669"/>
    <property type="project" value="TreeGrafter"/>
</dbReference>
<evidence type="ECO:0000313" key="7">
    <source>
        <dbReference type="Proteomes" id="UP001652740"/>
    </source>
</evidence>
<evidence type="ECO:0000256" key="3">
    <source>
        <dbReference type="ARBA" id="ARBA00022525"/>
    </source>
</evidence>
<dbReference type="GeneID" id="113518128"/>
<dbReference type="AlphaFoldDB" id="A0A6J1WZM7"/>
<evidence type="ECO:0000313" key="8">
    <source>
        <dbReference type="RefSeq" id="XP_026758701.1"/>
    </source>
</evidence>
<dbReference type="Gene3D" id="3.40.50.1820">
    <property type="entry name" value="alpha/beta hydrolase"/>
    <property type="match status" value="1"/>
</dbReference>
<dbReference type="SUPFAM" id="SSF53474">
    <property type="entry name" value="alpha/beta-Hydrolases"/>
    <property type="match status" value="1"/>
</dbReference>
<dbReference type="GO" id="GO:0017171">
    <property type="term" value="F:serine hydrolase activity"/>
    <property type="evidence" value="ECO:0007669"/>
    <property type="project" value="TreeGrafter"/>
</dbReference>
<dbReference type="PANTHER" id="PTHR11610">
    <property type="entry name" value="LIPASE"/>
    <property type="match status" value="1"/>
</dbReference>
<reference evidence="8" key="1">
    <citation type="submission" date="2025-08" db="UniProtKB">
        <authorList>
            <consortium name="RefSeq"/>
        </authorList>
    </citation>
    <scope>IDENTIFICATION</scope>
    <source>
        <tissue evidence="8">Whole larvae</tissue>
    </source>
</reference>
<dbReference type="Pfam" id="PF00151">
    <property type="entry name" value="Lipase"/>
    <property type="match status" value="1"/>
</dbReference>
<evidence type="ECO:0000259" key="6">
    <source>
        <dbReference type="Pfam" id="PF00151"/>
    </source>
</evidence>
<dbReference type="GO" id="GO:0016298">
    <property type="term" value="F:lipase activity"/>
    <property type="evidence" value="ECO:0007669"/>
    <property type="project" value="InterPro"/>
</dbReference>